<dbReference type="Proteomes" id="UP001569428">
    <property type="component" value="Unassembled WGS sequence"/>
</dbReference>
<evidence type="ECO:0000259" key="2">
    <source>
        <dbReference type="Pfam" id="PF16220"/>
    </source>
</evidence>
<dbReference type="Gene3D" id="3.55.50.30">
    <property type="match status" value="1"/>
</dbReference>
<evidence type="ECO:0000259" key="1">
    <source>
        <dbReference type="Pfam" id="PF04773"/>
    </source>
</evidence>
<organism evidence="3 4">
    <name type="scientific">Microbulbifer epialgicus</name>
    <dbReference type="NCBI Taxonomy" id="393907"/>
    <lineage>
        <taxon>Bacteria</taxon>
        <taxon>Pseudomonadati</taxon>
        <taxon>Pseudomonadota</taxon>
        <taxon>Gammaproteobacteria</taxon>
        <taxon>Cellvibrionales</taxon>
        <taxon>Microbulbiferaceae</taxon>
        <taxon>Microbulbifer</taxon>
    </lineage>
</organism>
<dbReference type="EMBL" id="JBGMEK010000043">
    <property type="protein sequence ID" value="MFA0812488.1"/>
    <property type="molecule type" value="Genomic_DNA"/>
</dbReference>
<proteinExistence type="predicted"/>
<accession>A0ABV4P3I1</accession>
<dbReference type="InterPro" id="IPR006860">
    <property type="entry name" value="FecR"/>
</dbReference>
<keyword evidence="4" id="KW-1185">Reference proteome</keyword>
<dbReference type="RefSeq" id="WP_371840155.1">
    <property type="nucleotide sequence ID" value="NZ_JBGMEK010000043.1"/>
</dbReference>
<dbReference type="InterPro" id="IPR032623">
    <property type="entry name" value="FecR_N"/>
</dbReference>
<dbReference type="PIRSF" id="PIRSF018266">
    <property type="entry name" value="FecR"/>
    <property type="match status" value="1"/>
</dbReference>
<dbReference type="Pfam" id="PF04773">
    <property type="entry name" value="FecR"/>
    <property type="match status" value="1"/>
</dbReference>
<feature type="domain" description="FecR protein" evidence="1">
    <location>
        <begin position="142"/>
        <end position="232"/>
    </location>
</feature>
<dbReference type="PANTHER" id="PTHR30273">
    <property type="entry name" value="PERIPLASMIC SIGNAL SENSOR AND SIGMA FACTOR ACTIVATOR FECR-RELATED"/>
    <property type="match status" value="1"/>
</dbReference>
<sequence>MNTNAQQTTSEESLDQACAWIARLRSDTLSAIDKREFATWLSASDAHARAFEEIAELWGDLGALAHMPIDQLFPESVPTANIHKTAVSKNQQTAALTRKPRNDRWGMPQWALSSGLATCGAFLAVWVGLNWQNTTTPKEEIYTTQLGEIRTVSLADGSEVKLNSNSELHVSYSRKERQTQLVRGEAFFEVARQTSRPFTVSAGSANIRVLGTEFNVELNPESTKVSVTEGTVSVSEAESSPGLAPESVKLTKNQKVSVTDHGLSNVRRTSSEEATDWTRGLLVFEQTPLKEALQELNRYLAVPATAAPQVEGRLISGTFAVSDPDNTLEAIATALQLQQDRSNSNLTILSPKHN</sequence>
<evidence type="ECO:0000313" key="4">
    <source>
        <dbReference type="Proteomes" id="UP001569428"/>
    </source>
</evidence>
<protein>
    <submittedName>
        <fullName evidence="3">FecR domain-containing protein</fullName>
    </submittedName>
</protein>
<dbReference type="Pfam" id="PF16220">
    <property type="entry name" value="DUF4880"/>
    <property type="match status" value="1"/>
</dbReference>
<dbReference type="PANTHER" id="PTHR30273:SF2">
    <property type="entry name" value="PROTEIN FECR"/>
    <property type="match status" value="1"/>
</dbReference>
<dbReference type="Gene3D" id="2.60.120.1440">
    <property type="match status" value="1"/>
</dbReference>
<reference evidence="3 4" key="1">
    <citation type="submission" date="2024-08" db="EMBL/GenBank/DDBJ databases">
        <authorList>
            <person name="Ishaq N."/>
        </authorList>
    </citation>
    <scope>NUCLEOTIDE SEQUENCE [LARGE SCALE GENOMIC DNA]</scope>
    <source>
        <strain evidence="3 4">DSM 18651</strain>
    </source>
</reference>
<gene>
    <name evidence="3" type="ORF">ACCI49_16365</name>
</gene>
<comment type="caution">
    <text evidence="3">The sequence shown here is derived from an EMBL/GenBank/DDBJ whole genome shotgun (WGS) entry which is preliminary data.</text>
</comment>
<dbReference type="InterPro" id="IPR012373">
    <property type="entry name" value="Ferrdict_sens_TM"/>
</dbReference>
<name>A0ABV4P3I1_9GAMM</name>
<feature type="domain" description="FecR N-terminal" evidence="2">
    <location>
        <begin position="15"/>
        <end position="57"/>
    </location>
</feature>
<evidence type="ECO:0000313" key="3">
    <source>
        <dbReference type="EMBL" id="MFA0812488.1"/>
    </source>
</evidence>